<dbReference type="SUPFAM" id="SSF49265">
    <property type="entry name" value="Fibronectin type III"/>
    <property type="match status" value="1"/>
</dbReference>
<protein>
    <submittedName>
        <fullName evidence="5">Hemicentin-1</fullName>
    </submittedName>
</protein>
<dbReference type="InterPro" id="IPR036116">
    <property type="entry name" value="FN3_sf"/>
</dbReference>
<evidence type="ECO:0000259" key="3">
    <source>
        <dbReference type="PROSITE" id="PS50835"/>
    </source>
</evidence>
<dbReference type="GO" id="GO:0030154">
    <property type="term" value="P:cell differentiation"/>
    <property type="evidence" value="ECO:0007669"/>
    <property type="project" value="UniProtKB-ARBA"/>
</dbReference>
<dbReference type="InterPro" id="IPR003598">
    <property type="entry name" value="Ig_sub2"/>
</dbReference>
<dbReference type="GO" id="GO:0016020">
    <property type="term" value="C:membrane"/>
    <property type="evidence" value="ECO:0007669"/>
    <property type="project" value="UniProtKB-SubCell"/>
</dbReference>
<accession>A0AAV4SPH2</accession>
<dbReference type="CDD" id="cd00063">
    <property type="entry name" value="FN3"/>
    <property type="match status" value="1"/>
</dbReference>
<evidence type="ECO:0000313" key="5">
    <source>
        <dbReference type="EMBL" id="GIY36283.1"/>
    </source>
</evidence>
<feature type="domain" description="Fibronectin type-III" evidence="4">
    <location>
        <begin position="170"/>
        <end position="265"/>
    </location>
</feature>
<dbReference type="SMART" id="SM00408">
    <property type="entry name" value="IGc2"/>
    <property type="match status" value="1"/>
</dbReference>
<gene>
    <name evidence="5" type="primary">HMCN1_2</name>
    <name evidence="5" type="ORF">CDAR_556121</name>
</gene>
<dbReference type="GO" id="GO:0098609">
    <property type="term" value="P:cell-cell adhesion"/>
    <property type="evidence" value="ECO:0007669"/>
    <property type="project" value="TreeGrafter"/>
</dbReference>
<dbReference type="EMBL" id="BPLQ01008268">
    <property type="protein sequence ID" value="GIY36283.1"/>
    <property type="molecule type" value="Genomic_DNA"/>
</dbReference>
<dbReference type="PROSITE" id="PS50853">
    <property type="entry name" value="FN3"/>
    <property type="match status" value="1"/>
</dbReference>
<evidence type="ECO:0000259" key="4">
    <source>
        <dbReference type="PROSITE" id="PS50853"/>
    </source>
</evidence>
<dbReference type="SUPFAM" id="SSF48726">
    <property type="entry name" value="Immunoglobulin"/>
    <property type="match status" value="1"/>
</dbReference>
<organism evidence="5 6">
    <name type="scientific">Caerostris darwini</name>
    <dbReference type="NCBI Taxonomy" id="1538125"/>
    <lineage>
        <taxon>Eukaryota</taxon>
        <taxon>Metazoa</taxon>
        <taxon>Ecdysozoa</taxon>
        <taxon>Arthropoda</taxon>
        <taxon>Chelicerata</taxon>
        <taxon>Arachnida</taxon>
        <taxon>Araneae</taxon>
        <taxon>Araneomorphae</taxon>
        <taxon>Entelegynae</taxon>
        <taxon>Araneoidea</taxon>
        <taxon>Araneidae</taxon>
        <taxon>Caerostris</taxon>
    </lineage>
</organism>
<dbReference type="AlphaFoldDB" id="A0AAV4SPH2"/>
<dbReference type="InterPro" id="IPR003961">
    <property type="entry name" value="FN3_dom"/>
</dbReference>
<evidence type="ECO:0000313" key="6">
    <source>
        <dbReference type="Proteomes" id="UP001054837"/>
    </source>
</evidence>
<dbReference type="InterPro" id="IPR007110">
    <property type="entry name" value="Ig-like_dom"/>
</dbReference>
<dbReference type="InterPro" id="IPR013783">
    <property type="entry name" value="Ig-like_fold"/>
</dbReference>
<evidence type="ECO:0000256" key="1">
    <source>
        <dbReference type="ARBA" id="ARBA00022737"/>
    </source>
</evidence>
<keyword evidence="2" id="KW-1015">Disulfide bond</keyword>
<name>A0AAV4SPH2_9ARAC</name>
<dbReference type="InterPro" id="IPR036179">
    <property type="entry name" value="Ig-like_dom_sf"/>
</dbReference>
<proteinExistence type="predicted"/>
<dbReference type="Pfam" id="PF07679">
    <property type="entry name" value="I-set"/>
    <property type="match status" value="1"/>
</dbReference>
<dbReference type="Gene3D" id="2.60.40.10">
    <property type="entry name" value="Immunoglobulins"/>
    <property type="match status" value="2"/>
</dbReference>
<dbReference type="GO" id="GO:0009653">
    <property type="term" value="P:anatomical structure morphogenesis"/>
    <property type="evidence" value="ECO:0007669"/>
    <property type="project" value="UniProtKB-ARBA"/>
</dbReference>
<keyword evidence="6" id="KW-1185">Reference proteome</keyword>
<dbReference type="Pfam" id="PF00041">
    <property type="entry name" value="fn3"/>
    <property type="match status" value="1"/>
</dbReference>
<evidence type="ECO:0000256" key="2">
    <source>
        <dbReference type="ARBA" id="ARBA00023157"/>
    </source>
</evidence>
<dbReference type="InterPro" id="IPR013098">
    <property type="entry name" value="Ig_I-set"/>
</dbReference>
<comment type="caution">
    <text evidence="5">The sequence shown here is derived from an EMBL/GenBank/DDBJ whole genome shotgun (WGS) entry which is preliminary data.</text>
</comment>
<reference evidence="5 6" key="1">
    <citation type="submission" date="2021-06" db="EMBL/GenBank/DDBJ databases">
        <title>Caerostris darwini draft genome.</title>
        <authorList>
            <person name="Kono N."/>
            <person name="Arakawa K."/>
        </authorList>
    </citation>
    <scope>NUCLEOTIDE SEQUENCE [LARGE SCALE GENOMIC DNA]</scope>
</reference>
<sequence length="315" mass="35526">MFQKPNLRSISRFLIFFRRGSPVIPFVDFEIAVVFQGRVVNPAPNSNQKGQALFSRLLRHASKKLNLLQLANQYDKPIWQNVDLNTFYAVVGSTGRLTCEARSEPPPIFEWFKGRALLGNSKIYKIVNEKYRSTLQVKVKSISNLGNYLCLVSNSVGEIQKDVFLLEGVPPNIPSFTLSSFEAGILAVKIYQSPQDTLPVKGYKIQWKPAPTSWKHAREYLTSTGNDFMIQDLNFDTEYAVRVSARNEIGFSNFTETLIQRTKGLIAETVVDGSKVLSSTFSRSSQLLYHSLMVAETCVSVISSNWIFHHLMAVS</sequence>
<feature type="domain" description="Ig-like" evidence="3">
    <location>
        <begin position="77"/>
        <end position="164"/>
    </location>
</feature>
<dbReference type="PROSITE" id="PS50835">
    <property type="entry name" value="IG_LIKE"/>
    <property type="match status" value="1"/>
</dbReference>
<dbReference type="PANTHER" id="PTHR44170:SF6">
    <property type="entry name" value="CONTACTIN"/>
    <property type="match status" value="1"/>
</dbReference>
<dbReference type="Proteomes" id="UP001054837">
    <property type="component" value="Unassembled WGS sequence"/>
</dbReference>
<dbReference type="PANTHER" id="PTHR44170">
    <property type="entry name" value="PROTEIN SIDEKICK"/>
    <property type="match status" value="1"/>
</dbReference>
<keyword evidence="1" id="KW-0677">Repeat</keyword>